<proteinExistence type="predicted"/>
<feature type="compositionally biased region" description="Basic residues" evidence="1">
    <location>
        <begin position="148"/>
        <end position="158"/>
    </location>
</feature>
<evidence type="ECO:0000313" key="3">
    <source>
        <dbReference type="Proteomes" id="UP001310594"/>
    </source>
</evidence>
<comment type="caution">
    <text evidence="2">The sequence shown here is derived from an EMBL/GenBank/DDBJ whole genome shotgun (WGS) entry which is preliminary data.</text>
</comment>
<evidence type="ECO:0000256" key="1">
    <source>
        <dbReference type="SAM" id="MobiDB-lite"/>
    </source>
</evidence>
<dbReference type="EMBL" id="JAVRQU010000002">
    <property type="protein sequence ID" value="KAK5706659.1"/>
    <property type="molecule type" value="Genomic_DNA"/>
</dbReference>
<feature type="region of interest" description="Disordered" evidence="1">
    <location>
        <begin position="81"/>
        <end position="158"/>
    </location>
</feature>
<feature type="compositionally biased region" description="Basic and acidic residues" evidence="1">
    <location>
        <begin position="93"/>
        <end position="102"/>
    </location>
</feature>
<accession>A0AAN8A633</accession>
<dbReference type="AlphaFoldDB" id="A0AAN8A633"/>
<dbReference type="Proteomes" id="UP001310594">
    <property type="component" value="Unassembled WGS sequence"/>
</dbReference>
<reference evidence="2" key="1">
    <citation type="submission" date="2023-08" db="EMBL/GenBank/DDBJ databases">
        <title>Black Yeasts Isolated from many extreme environments.</title>
        <authorList>
            <person name="Coleine C."/>
            <person name="Stajich J.E."/>
            <person name="Selbmann L."/>
        </authorList>
    </citation>
    <scope>NUCLEOTIDE SEQUENCE</scope>
    <source>
        <strain evidence="2">CCFEE 5810</strain>
    </source>
</reference>
<feature type="region of interest" description="Disordered" evidence="1">
    <location>
        <begin position="1"/>
        <end position="24"/>
    </location>
</feature>
<evidence type="ECO:0000313" key="2">
    <source>
        <dbReference type="EMBL" id="KAK5706659.1"/>
    </source>
</evidence>
<organism evidence="2 3">
    <name type="scientific">Elasticomyces elasticus</name>
    <dbReference type="NCBI Taxonomy" id="574655"/>
    <lineage>
        <taxon>Eukaryota</taxon>
        <taxon>Fungi</taxon>
        <taxon>Dikarya</taxon>
        <taxon>Ascomycota</taxon>
        <taxon>Pezizomycotina</taxon>
        <taxon>Dothideomycetes</taxon>
        <taxon>Dothideomycetidae</taxon>
        <taxon>Mycosphaerellales</taxon>
        <taxon>Teratosphaeriaceae</taxon>
        <taxon>Elasticomyces</taxon>
    </lineage>
</organism>
<name>A0AAN8A633_9PEZI</name>
<protein>
    <submittedName>
        <fullName evidence="2">Uncharacterized protein</fullName>
    </submittedName>
</protein>
<sequence>MASSSRRPAPTPAPVGNPRHSPEAFQSLYERNEAAEILQRYELLSWYSFMRCESLTQTRLHFQNVVAGFSAEDEASLVHWKEDYTPHPPRPGETSRKGKERVSSGANAVAGPSIARVDAPAVVPGTESPGGKGKASTGYEGVVLGSSHGKKKRRSDVN</sequence>
<gene>
    <name evidence="2" type="ORF">LTR97_001649</name>
</gene>